<evidence type="ECO:0000256" key="8">
    <source>
        <dbReference type="HAMAP-Rule" id="MF_00181"/>
    </source>
</evidence>
<keyword evidence="5 8" id="KW-0645">Protease</keyword>
<comment type="similarity">
    <text evidence="3 8">Belongs to the peptidase M17 family.</text>
</comment>
<dbReference type="Pfam" id="PF00883">
    <property type="entry name" value="Peptidase_M17"/>
    <property type="match status" value="1"/>
</dbReference>
<dbReference type="GO" id="GO:0005737">
    <property type="term" value="C:cytoplasm"/>
    <property type="evidence" value="ECO:0007669"/>
    <property type="project" value="UniProtKB-SubCell"/>
</dbReference>
<dbReference type="HOGENOM" id="CLU_013734_2_2_4"/>
<feature type="binding site" evidence="8">
    <location>
        <position position="352"/>
    </location>
    <ligand>
        <name>Mn(2+)</name>
        <dbReference type="ChEBI" id="CHEBI:29035"/>
        <label>1</label>
    </ligand>
</feature>
<feature type="binding site" evidence="8">
    <location>
        <position position="270"/>
    </location>
    <ligand>
        <name>Mn(2+)</name>
        <dbReference type="ChEBI" id="CHEBI:29035"/>
        <label>2</label>
    </ligand>
</feature>
<dbReference type="KEGG" id="bpsi:IX83_06640"/>
<comment type="subcellular location">
    <subcellularLocation>
        <location evidence="8">Cytoplasm</location>
    </subcellularLocation>
</comment>
<gene>
    <name evidence="8" type="primary">pepA</name>
    <name evidence="10" type="ORF">IX83_06640</name>
</gene>
<keyword evidence="7 8" id="KW-0464">Manganese</keyword>
<dbReference type="PRINTS" id="PR00481">
    <property type="entry name" value="LAMNOPPTDASE"/>
</dbReference>
<dbReference type="InterPro" id="IPR000819">
    <property type="entry name" value="Peptidase_M17_C"/>
</dbReference>
<reference evidence="10 11" key="1">
    <citation type="journal article" date="2014" name="BMC Genomics">
        <title>A genomic perspective on a new bacterial genus and species from the Alcaligenaceae family, Basilea psittacipulmonis.</title>
        <authorList>
            <person name="Whiteson K.L."/>
            <person name="Hernandez D."/>
            <person name="Lazarevic V."/>
            <person name="Gaia N."/>
            <person name="Farinelli L."/>
            <person name="Francois P."/>
            <person name="Pilo P."/>
            <person name="Frey J."/>
            <person name="Schrenzel J."/>
        </authorList>
    </citation>
    <scope>NUCLEOTIDE SEQUENCE [LARGE SCALE GENOMIC DNA]</scope>
    <source>
        <strain evidence="10 11">DSM 24701</strain>
    </source>
</reference>
<dbReference type="SUPFAM" id="SSF53187">
    <property type="entry name" value="Zn-dependent exopeptidases"/>
    <property type="match status" value="1"/>
</dbReference>
<dbReference type="PANTHER" id="PTHR11963:SF23">
    <property type="entry name" value="CYTOSOL AMINOPEPTIDASE"/>
    <property type="match status" value="1"/>
</dbReference>
<dbReference type="GO" id="GO:0070006">
    <property type="term" value="F:metalloaminopeptidase activity"/>
    <property type="evidence" value="ECO:0007669"/>
    <property type="project" value="InterPro"/>
</dbReference>
<name>A0A077DFS0_9BURK</name>
<dbReference type="InterPro" id="IPR008283">
    <property type="entry name" value="Peptidase_M17_N"/>
</dbReference>
<dbReference type="HAMAP" id="MF_00181">
    <property type="entry name" value="Cytosol_peptidase_M17"/>
    <property type="match status" value="1"/>
</dbReference>
<accession>A0A077DFS0</accession>
<dbReference type="Proteomes" id="UP000028945">
    <property type="component" value="Chromosome"/>
</dbReference>
<comment type="catalytic activity">
    <reaction evidence="1 8">
        <text>Release of an N-terminal amino acid, Xaa-|-Yaa-, in which Xaa is preferably Leu, but may be other amino acids including Pro although not Arg or Lys, and Yaa may be Pro. Amino acid amides and methyl esters are also readily hydrolyzed, but rates on arylamides are exceedingly low.</text>
        <dbReference type="EC" id="3.4.11.1"/>
    </reaction>
</comment>
<feature type="binding site" evidence="8">
    <location>
        <position position="293"/>
    </location>
    <ligand>
        <name>Mn(2+)</name>
        <dbReference type="ChEBI" id="CHEBI:29035"/>
        <label>2</label>
    </ligand>
</feature>
<feature type="active site" evidence="8">
    <location>
        <position position="356"/>
    </location>
</feature>
<dbReference type="Gene3D" id="3.40.630.10">
    <property type="entry name" value="Zn peptidases"/>
    <property type="match status" value="1"/>
</dbReference>
<dbReference type="STRING" id="1072685.IX83_06640"/>
<dbReference type="eggNOG" id="COG0260">
    <property type="taxonomic scope" value="Bacteria"/>
</dbReference>
<dbReference type="EC" id="3.4.11.10" evidence="8"/>
<protein>
    <recommendedName>
        <fullName evidence="8">Probable cytosol aminopeptidase</fullName>
        <ecNumber evidence="8">3.4.11.1</ecNumber>
    </recommendedName>
    <alternativeName>
        <fullName evidence="8">Leucine aminopeptidase</fullName>
        <shortName evidence="8">LAP</shortName>
        <ecNumber evidence="8">3.4.11.10</ecNumber>
    </alternativeName>
    <alternativeName>
        <fullName evidence="8">Leucyl aminopeptidase</fullName>
    </alternativeName>
</protein>
<feature type="binding site" evidence="8">
    <location>
        <position position="354"/>
    </location>
    <ligand>
        <name>Mn(2+)</name>
        <dbReference type="ChEBI" id="CHEBI:29035"/>
        <label>2</label>
    </ligand>
</feature>
<keyword evidence="11" id="KW-1185">Reference proteome</keyword>
<evidence type="ECO:0000259" key="9">
    <source>
        <dbReference type="PROSITE" id="PS00631"/>
    </source>
</evidence>
<dbReference type="GO" id="GO:0006508">
    <property type="term" value="P:proteolysis"/>
    <property type="evidence" value="ECO:0007669"/>
    <property type="project" value="UniProtKB-KW"/>
</dbReference>
<dbReference type="EC" id="3.4.11.1" evidence="8"/>
<feature type="active site" evidence="8">
    <location>
        <position position="282"/>
    </location>
</feature>
<dbReference type="SUPFAM" id="SSF52949">
    <property type="entry name" value="Macro domain-like"/>
    <property type="match status" value="1"/>
</dbReference>
<feature type="binding site" evidence="8">
    <location>
        <position position="275"/>
    </location>
    <ligand>
        <name>Mn(2+)</name>
        <dbReference type="ChEBI" id="CHEBI:29035"/>
        <label>1</label>
    </ligand>
</feature>
<dbReference type="NCBIfam" id="NF002074">
    <property type="entry name" value="PRK00913.1-4"/>
    <property type="match status" value="1"/>
</dbReference>
<evidence type="ECO:0000256" key="5">
    <source>
        <dbReference type="ARBA" id="ARBA00022670"/>
    </source>
</evidence>
<dbReference type="Pfam" id="PF02789">
    <property type="entry name" value="Peptidase_M17_N"/>
    <property type="match status" value="1"/>
</dbReference>
<organism evidence="10 11">
    <name type="scientific">Basilea psittacipulmonis DSM 24701</name>
    <dbReference type="NCBI Taxonomy" id="1072685"/>
    <lineage>
        <taxon>Bacteria</taxon>
        <taxon>Pseudomonadati</taxon>
        <taxon>Pseudomonadota</taxon>
        <taxon>Betaproteobacteria</taxon>
        <taxon>Burkholderiales</taxon>
        <taxon>Alcaligenaceae</taxon>
        <taxon>Basilea</taxon>
    </lineage>
</organism>
<evidence type="ECO:0000256" key="4">
    <source>
        <dbReference type="ARBA" id="ARBA00022438"/>
    </source>
</evidence>
<dbReference type="GO" id="GO:0030145">
    <property type="term" value="F:manganese ion binding"/>
    <property type="evidence" value="ECO:0007669"/>
    <property type="project" value="UniProtKB-UniRule"/>
</dbReference>
<keyword evidence="8" id="KW-0479">Metal-binding</keyword>
<dbReference type="OrthoDB" id="9809354at2"/>
<keyword evidence="6 8" id="KW-0378">Hydrolase</keyword>
<comment type="cofactor">
    <cofactor evidence="8">
        <name>Mn(2+)</name>
        <dbReference type="ChEBI" id="CHEBI:29035"/>
    </cofactor>
    <text evidence="8">Binds 2 manganese ions per subunit.</text>
</comment>
<evidence type="ECO:0000256" key="6">
    <source>
        <dbReference type="ARBA" id="ARBA00022801"/>
    </source>
</evidence>
<dbReference type="EMBL" id="CP009238">
    <property type="protein sequence ID" value="AIL33031.1"/>
    <property type="molecule type" value="Genomic_DNA"/>
</dbReference>
<sequence length="500" mass="53529">MQFNTKLSTKPLEFNTHALFVGVYKDALNTNAQGIEAIGEHIIALKGEFKANIGETLVLRNLSGIKAKRVVLVGLGDQANYNINSLQKAYESVSRYANAASLEKIADTIIQESIEGVSMAERAKLAARYLELGNYRYDTSFSKAHKPSAPTLSQVTFMVPRDEAETVQQAAQMGQAVALGQNFAKQLANLPGNYATPSYLAQQALALGKTYKSIKVEVLKRKQIEALNMGAFLSVAAGSEQEPRFLVLKYFGKSGAKANKLKHPYVLVGKGVTFDSGGISLKPGLGMDEMKFDMGGAASVLGTIKAVAEMKLPIDLVVLVPATENMPSGRATKPGDVVTSMSGLTIEVLNTDAEGRLILCDALTYAKQFKPKLVIDVATLTGACVIALGNELSGLYANDDALAQELLAAGKATSDRAWHMPLEESYHELLKSNFADLQNIGGPAGGSITAACFLSKFATDYTWAHLDIAGTAWTKGSQKGATGRPVPLLVQFLENQLKSE</sequence>
<evidence type="ECO:0000256" key="2">
    <source>
        <dbReference type="ARBA" id="ARBA00000967"/>
    </source>
</evidence>
<feature type="domain" description="Cytosol aminopeptidase" evidence="9">
    <location>
        <begin position="350"/>
        <end position="357"/>
    </location>
</feature>
<keyword evidence="4 8" id="KW-0031">Aminopeptidase</keyword>
<dbReference type="CDD" id="cd00433">
    <property type="entry name" value="Peptidase_M17"/>
    <property type="match status" value="1"/>
</dbReference>
<dbReference type="InterPro" id="IPR023042">
    <property type="entry name" value="Peptidase_M17_leu_NH2_pept"/>
</dbReference>
<dbReference type="NCBIfam" id="NF002073">
    <property type="entry name" value="PRK00913.1-2"/>
    <property type="match status" value="1"/>
</dbReference>
<comment type="catalytic activity">
    <reaction evidence="2 8">
        <text>Release of an N-terminal amino acid, preferentially leucine, but not glutamic or aspartic acids.</text>
        <dbReference type="EC" id="3.4.11.10"/>
    </reaction>
</comment>
<dbReference type="RefSeq" id="WP_038500477.1">
    <property type="nucleotide sequence ID" value="NZ_AFWK01000021.1"/>
</dbReference>
<feature type="binding site" evidence="8">
    <location>
        <position position="354"/>
    </location>
    <ligand>
        <name>Mn(2+)</name>
        <dbReference type="ChEBI" id="CHEBI:29035"/>
        <label>1</label>
    </ligand>
</feature>
<evidence type="ECO:0000313" key="10">
    <source>
        <dbReference type="EMBL" id="AIL33031.1"/>
    </source>
</evidence>
<keyword evidence="8" id="KW-0963">Cytoplasm</keyword>
<dbReference type="InterPro" id="IPR043472">
    <property type="entry name" value="Macro_dom-like"/>
</dbReference>
<evidence type="ECO:0000256" key="7">
    <source>
        <dbReference type="ARBA" id="ARBA00023211"/>
    </source>
</evidence>
<comment type="function">
    <text evidence="8">Presumably involved in the processing and regular turnover of intracellular proteins. Catalyzes the removal of unsubstituted N-terminal amino acids from various peptides.</text>
</comment>
<dbReference type="InterPro" id="IPR011356">
    <property type="entry name" value="Leucine_aapep/pepB"/>
</dbReference>
<dbReference type="PANTHER" id="PTHR11963">
    <property type="entry name" value="LEUCINE AMINOPEPTIDASE-RELATED"/>
    <property type="match status" value="1"/>
</dbReference>
<evidence type="ECO:0000256" key="1">
    <source>
        <dbReference type="ARBA" id="ARBA00000135"/>
    </source>
</evidence>
<evidence type="ECO:0000313" key="11">
    <source>
        <dbReference type="Proteomes" id="UP000028945"/>
    </source>
</evidence>
<dbReference type="PROSITE" id="PS00631">
    <property type="entry name" value="CYTOSOL_AP"/>
    <property type="match status" value="1"/>
</dbReference>
<feature type="binding site" evidence="8">
    <location>
        <position position="275"/>
    </location>
    <ligand>
        <name>Mn(2+)</name>
        <dbReference type="ChEBI" id="CHEBI:29035"/>
        <label>2</label>
    </ligand>
</feature>
<dbReference type="AlphaFoldDB" id="A0A077DFS0"/>
<dbReference type="Gene3D" id="3.40.220.10">
    <property type="entry name" value="Leucine Aminopeptidase, subunit E, domain 1"/>
    <property type="match status" value="1"/>
</dbReference>
<evidence type="ECO:0000256" key="3">
    <source>
        <dbReference type="ARBA" id="ARBA00009528"/>
    </source>
</evidence>
<proteinExistence type="inferred from homology"/>